<evidence type="ECO:0000313" key="3">
    <source>
        <dbReference type="EMBL" id="CAG9619771.1"/>
    </source>
</evidence>
<evidence type="ECO:0000256" key="2">
    <source>
        <dbReference type="SAM" id="SignalP"/>
    </source>
</evidence>
<dbReference type="Pfam" id="PF13624">
    <property type="entry name" value="SurA_N_3"/>
    <property type="match status" value="1"/>
</dbReference>
<protein>
    <submittedName>
        <fullName evidence="3">Foldase protein PrsA</fullName>
        <ecNumber evidence="3">5.2.1.8</ecNumber>
    </submittedName>
</protein>
<sequence>MKKKLSVFLIAMLTTALLAACGANENDAANEGNQNAQDQQDQGQAPELEEVDPEKVVATVNGEEIKGEEYNNMLQQTQIMMMQFGQMGDADTLKEQTLNTLIDQKILSLEVSDKGYEASEKEVEDYLNEIKTQYESEEKFNEALEASPLTMETLKTQIAEELALEKYLENELEETNVTDEQVEEYYKQAKEQSEAQQQDAAEGEETQENQFPELAEVEDQIRGQLEQEDKQKKLQAVVEELKENSEIEKMI</sequence>
<dbReference type="EC" id="5.2.1.8" evidence="3"/>
<feature type="region of interest" description="Disordered" evidence="1">
    <location>
        <begin position="29"/>
        <end position="53"/>
    </location>
</feature>
<reference evidence="3 4" key="1">
    <citation type="submission" date="2021-10" db="EMBL/GenBank/DDBJ databases">
        <authorList>
            <person name="Criscuolo A."/>
        </authorList>
    </citation>
    <scope>NUCLEOTIDE SEQUENCE [LARGE SCALE GENOMIC DNA]</scope>
    <source>
        <strain evidence="4">CIP 111883</strain>
    </source>
</reference>
<dbReference type="InterPro" id="IPR027304">
    <property type="entry name" value="Trigger_fact/SurA_dom_sf"/>
</dbReference>
<comment type="caution">
    <text evidence="3">The sequence shown here is derived from an EMBL/GenBank/DDBJ whole genome shotgun (WGS) entry which is preliminary data.</text>
</comment>
<evidence type="ECO:0000256" key="1">
    <source>
        <dbReference type="SAM" id="MobiDB-lite"/>
    </source>
</evidence>
<feature type="region of interest" description="Disordered" evidence="1">
    <location>
        <begin position="186"/>
        <end position="216"/>
    </location>
</feature>
<dbReference type="PANTHER" id="PTHR47245:SF2">
    <property type="entry name" value="PEPTIDYL-PROLYL CIS-TRANS ISOMERASE HP_0175-RELATED"/>
    <property type="match status" value="1"/>
</dbReference>
<proteinExistence type="predicted"/>
<dbReference type="PROSITE" id="PS51257">
    <property type="entry name" value="PROKAR_LIPOPROTEIN"/>
    <property type="match status" value="1"/>
</dbReference>
<evidence type="ECO:0000313" key="4">
    <source>
        <dbReference type="Proteomes" id="UP000789833"/>
    </source>
</evidence>
<feature type="signal peptide" evidence="2">
    <location>
        <begin position="1"/>
        <end position="19"/>
    </location>
</feature>
<dbReference type="SUPFAM" id="SSF109998">
    <property type="entry name" value="Triger factor/SurA peptide-binding domain-like"/>
    <property type="match status" value="1"/>
</dbReference>
<gene>
    <name evidence="3" type="primary">prsA_1</name>
    <name evidence="3" type="ORF">BACCIP111883_00539</name>
</gene>
<dbReference type="InterPro" id="IPR050245">
    <property type="entry name" value="PrsA_foldase"/>
</dbReference>
<organism evidence="3 4">
    <name type="scientific">Sutcliffiella rhizosphaerae</name>
    <dbReference type="NCBI Taxonomy" id="2880967"/>
    <lineage>
        <taxon>Bacteria</taxon>
        <taxon>Bacillati</taxon>
        <taxon>Bacillota</taxon>
        <taxon>Bacilli</taxon>
        <taxon>Bacillales</taxon>
        <taxon>Bacillaceae</taxon>
        <taxon>Sutcliffiella</taxon>
    </lineage>
</organism>
<dbReference type="PANTHER" id="PTHR47245">
    <property type="entry name" value="PEPTIDYLPROLYL ISOMERASE"/>
    <property type="match status" value="1"/>
</dbReference>
<keyword evidence="4" id="KW-1185">Reference proteome</keyword>
<dbReference type="EMBL" id="CAKJTJ010000002">
    <property type="protein sequence ID" value="CAG9619771.1"/>
    <property type="molecule type" value="Genomic_DNA"/>
</dbReference>
<dbReference type="Gene3D" id="1.10.4030.10">
    <property type="entry name" value="Porin chaperone SurA, peptide-binding domain"/>
    <property type="match status" value="1"/>
</dbReference>
<dbReference type="RefSeq" id="WP_230499704.1">
    <property type="nucleotide sequence ID" value="NZ_CAKJTJ010000002.1"/>
</dbReference>
<feature type="chain" id="PRO_5045786561" evidence="2">
    <location>
        <begin position="20"/>
        <end position="251"/>
    </location>
</feature>
<feature type="compositionally biased region" description="Low complexity" evidence="1">
    <location>
        <begin position="29"/>
        <end position="45"/>
    </location>
</feature>
<keyword evidence="2" id="KW-0732">Signal</keyword>
<name>A0ABN8A3N9_9BACI</name>
<dbReference type="GO" id="GO:0003755">
    <property type="term" value="F:peptidyl-prolyl cis-trans isomerase activity"/>
    <property type="evidence" value="ECO:0007669"/>
    <property type="project" value="UniProtKB-EC"/>
</dbReference>
<dbReference type="Proteomes" id="UP000789833">
    <property type="component" value="Unassembled WGS sequence"/>
</dbReference>
<accession>A0ABN8A3N9</accession>
<keyword evidence="3" id="KW-0413">Isomerase</keyword>